<organism evidence="10 11">
    <name type="scientific">Polytolypa hystricis (strain UAMH7299)</name>
    <dbReference type="NCBI Taxonomy" id="1447883"/>
    <lineage>
        <taxon>Eukaryota</taxon>
        <taxon>Fungi</taxon>
        <taxon>Dikarya</taxon>
        <taxon>Ascomycota</taxon>
        <taxon>Pezizomycotina</taxon>
        <taxon>Eurotiomycetes</taxon>
        <taxon>Eurotiomycetidae</taxon>
        <taxon>Onygenales</taxon>
        <taxon>Onygenales incertae sedis</taxon>
        <taxon>Polytolypa</taxon>
    </lineage>
</organism>
<comment type="subcellular location">
    <subcellularLocation>
        <location evidence="1">Nucleus</location>
    </subcellularLocation>
</comment>
<dbReference type="SMART" id="SM00355">
    <property type="entry name" value="ZnF_C2H2"/>
    <property type="match status" value="2"/>
</dbReference>
<sequence>MARDFISGCQASADTLGSGPGECTSRVPDTYLPPSSLAHIRTEHLPPFSSSQGHEPSHSLPSQLGSKVKPPTSMAYNARRARSLSESAPITYTPTTHRVSKAKKGKRVHGCDHPGCHKVFTRAEHLRRHQLNHNPVHSFRCKVEACGKGFQRHDLLTRHMEKHNLATQTTFTTRPSPSPNVQSSMAPVVTSQLSPAPLPQRSASVPAHTQQPSSMSIDSIVQHGTPHNFGHDFMPIWADPERRLSGGEMFHDLMRVHADEALLLSSPDTSRSPSLEESPYQFPQQIPSMESYSEPYSYRQVHSSPPLPLTTIPEWNPTEPVSQATQMLPIAYEGDILQTVGEPSLSVTTGWTMKLTLYPAFPVPTPLSTLDGHEWFTLRRELASAPGVVSGKDGMEVIDTIKWQDCFECYWKHFHPHFPIVHRPTFFATKPSPLLSGAMLAIGSQYDTRPHSKQYSLALLEACQKLLSKRSAITSRSRVSDLQAVFLLEILSKYRSKKADVKFSQLFRTLYGSFFQDCHLVKKSPFTVFNSLAGSQNPDGLRKAHKFWVDHEARRRVLQASFTLDVQQFMMFQEPTVILQSSPDPAKPGLGGPSMADLPFPCNSELWECKDLNEWNEHAKTFEPLTIASMAERIVKQNESSRLDSFQCSLILDYMMLTNIRSADLGQIEQTIEPFIHRLRTGTIVERFAGYPGKGDEIFSTNSTDFMYHALLAVHRTPLRALLTVCGQSGFFERRVTRAQELESAKQKLRAWAMDTDEVKKAVWHAIRVLEYAVGTPQPSAERPRCEIPSQLSPDLPIGYSPVKGSNEQYYQLNSFHSNGGQDENRLAYECAQELSSPLIQFPELPLPPPPPPRACLPVPPPPPVSAPPAHTGPLLMLQANWALYISALICWAYGINNPPTPADDSPSLVPAVSAQSYISTMTALAPCWSLITPSATPTYIRRSTSALLEHIRATSLQPGSMGGLLDEGQKVLQRLTKPRSTLNPPTKRKWKP</sequence>
<comment type="caution">
    <text evidence="10">The sequence shown here is derived from an EMBL/GenBank/DDBJ whole genome shotgun (WGS) entry which is preliminary data.</text>
</comment>
<proteinExistence type="predicted"/>
<dbReference type="Proteomes" id="UP000224634">
    <property type="component" value="Unassembled WGS sequence"/>
</dbReference>
<dbReference type="PANTHER" id="PTHR40626:SF30">
    <property type="entry name" value="FINGER DOMAIN PROTEIN, PUTATIVE (AFU_ORTHOLOGUE AFUA_4G13600)-RELATED"/>
    <property type="match status" value="1"/>
</dbReference>
<dbReference type="GO" id="GO:0000978">
    <property type="term" value="F:RNA polymerase II cis-regulatory region sequence-specific DNA binding"/>
    <property type="evidence" value="ECO:0007669"/>
    <property type="project" value="InterPro"/>
</dbReference>
<dbReference type="InterPro" id="IPR051059">
    <property type="entry name" value="VerF-like"/>
</dbReference>
<dbReference type="GO" id="GO:0006351">
    <property type="term" value="P:DNA-templated transcription"/>
    <property type="evidence" value="ECO:0007669"/>
    <property type="project" value="InterPro"/>
</dbReference>
<evidence type="ECO:0000256" key="1">
    <source>
        <dbReference type="ARBA" id="ARBA00004123"/>
    </source>
</evidence>
<dbReference type="PROSITE" id="PS00028">
    <property type="entry name" value="ZINC_FINGER_C2H2_1"/>
    <property type="match status" value="2"/>
</dbReference>
<feature type="compositionally biased region" description="Polar residues" evidence="8">
    <location>
        <begin position="168"/>
        <end position="194"/>
    </location>
</feature>
<evidence type="ECO:0000256" key="3">
    <source>
        <dbReference type="ARBA" id="ARBA00022737"/>
    </source>
</evidence>
<dbReference type="EMBL" id="PDNA01000202">
    <property type="protein sequence ID" value="PGH04216.1"/>
    <property type="molecule type" value="Genomic_DNA"/>
</dbReference>
<keyword evidence="3" id="KW-0677">Repeat</keyword>
<evidence type="ECO:0000256" key="4">
    <source>
        <dbReference type="ARBA" id="ARBA00022771"/>
    </source>
</evidence>
<keyword evidence="2" id="KW-0479">Metal-binding</keyword>
<protein>
    <recommendedName>
        <fullName evidence="9">C2H2-type domain-containing protein</fullName>
    </recommendedName>
</protein>
<dbReference type="Pfam" id="PF04082">
    <property type="entry name" value="Fungal_trans"/>
    <property type="match status" value="1"/>
</dbReference>
<evidence type="ECO:0000256" key="8">
    <source>
        <dbReference type="SAM" id="MobiDB-lite"/>
    </source>
</evidence>
<feature type="region of interest" description="Disordered" evidence="8">
    <location>
        <begin position="168"/>
        <end position="213"/>
    </location>
</feature>
<feature type="region of interest" description="Disordered" evidence="8">
    <location>
        <begin position="45"/>
        <end position="71"/>
    </location>
</feature>
<keyword evidence="4 7" id="KW-0863">Zinc-finger</keyword>
<dbReference type="CDD" id="cd12148">
    <property type="entry name" value="fungal_TF_MHR"/>
    <property type="match status" value="1"/>
</dbReference>
<feature type="compositionally biased region" description="Polar residues" evidence="8">
    <location>
        <begin position="201"/>
        <end position="213"/>
    </location>
</feature>
<feature type="compositionally biased region" description="Polar residues" evidence="8">
    <location>
        <begin position="48"/>
        <end position="65"/>
    </location>
</feature>
<feature type="domain" description="C2H2-type" evidence="9">
    <location>
        <begin position="139"/>
        <end position="168"/>
    </location>
</feature>
<evidence type="ECO:0000313" key="11">
    <source>
        <dbReference type="Proteomes" id="UP000224634"/>
    </source>
</evidence>
<evidence type="ECO:0000256" key="6">
    <source>
        <dbReference type="ARBA" id="ARBA00023242"/>
    </source>
</evidence>
<dbReference type="GO" id="GO:0000981">
    <property type="term" value="F:DNA-binding transcription factor activity, RNA polymerase II-specific"/>
    <property type="evidence" value="ECO:0007669"/>
    <property type="project" value="InterPro"/>
</dbReference>
<evidence type="ECO:0000259" key="9">
    <source>
        <dbReference type="PROSITE" id="PS50157"/>
    </source>
</evidence>
<reference evidence="10 11" key="1">
    <citation type="submission" date="2017-10" db="EMBL/GenBank/DDBJ databases">
        <title>Comparative genomics in systemic dimorphic fungi from Ajellomycetaceae.</title>
        <authorList>
            <person name="Munoz J.F."/>
            <person name="Mcewen J.G."/>
            <person name="Clay O.K."/>
            <person name="Cuomo C.A."/>
        </authorList>
    </citation>
    <scope>NUCLEOTIDE SEQUENCE [LARGE SCALE GENOMIC DNA]</scope>
    <source>
        <strain evidence="10 11">UAMH7299</strain>
    </source>
</reference>
<evidence type="ECO:0000256" key="2">
    <source>
        <dbReference type="ARBA" id="ARBA00022723"/>
    </source>
</evidence>
<evidence type="ECO:0000313" key="10">
    <source>
        <dbReference type="EMBL" id="PGH04216.1"/>
    </source>
</evidence>
<name>A0A2B7X578_POLH7</name>
<keyword evidence="6" id="KW-0539">Nucleus</keyword>
<dbReference type="GO" id="GO:0005634">
    <property type="term" value="C:nucleus"/>
    <property type="evidence" value="ECO:0007669"/>
    <property type="project" value="UniProtKB-SubCell"/>
</dbReference>
<dbReference type="SUPFAM" id="SSF57667">
    <property type="entry name" value="beta-beta-alpha zinc fingers"/>
    <property type="match status" value="1"/>
</dbReference>
<dbReference type="InterPro" id="IPR036236">
    <property type="entry name" value="Znf_C2H2_sf"/>
</dbReference>
<feature type="domain" description="C2H2-type" evidence="9">
    <location>
        <begin position="109"/>
        <end position="138"/>
    </location>
</feature>
<dbReference type="PROSITE" id="PS50157">
    <property type="entry name" value="ZINC_FINGER_C2H2_2"/>
    <property type="match status" value="2"/>
</dbReference>
<gene>
    <name evidence="10" type="ORF">AJ80_08561</name>
</gene>
<dbReference type="AlphaFoldDB" id="A0A2B7X578"/>
<evidence type="ECO:0000256" key="7">
    <source>
        <dbReference type="PROSITE-ProRule" id="PRU00042"/>
    </source>
</evidence>
<accession>A0A2B7X578</accession>
<dbReference type="InterPro" id="IPR007219">
    <property type="entry name" value="XnlR_reg_dom"/>
</dbReference>
<dbReference type="STRING" id="1447883.A0A2B7X578"/>
<evidence type="ECO:0000256" key="5">
    <source>
        <dbReference type="ARBA" id="ARBA00022833"/>
    </source>
</evidence>
<dbReference type="Gene3D" id="3.30.160.60">
    <property type="entry name" value="Classic Zinc Finger"/>
    <property type="match status" value="1"/>
</dbReference>
<dbReference type="PANTHER" id="PTHR40626">
    <property type="entry name" value="MIP31509P"/>
    <property type="match status" value="1"/>
</dbReference>
<keyword evidence="11" id="KW-1185">Reference proteome</keyword>
<dbReference type="GO" id="GO:0000785">
    <property type="term" value="C:chromatin"/>
    <property type="evidence" value="ECO:0007669"/>
    <property type="project" value="TreeGrafter"/>
</dbReference>
<dbReference type="GO" id="GO:0008270">
    <property type="term" value="F:zinc ion binding"/>
    <property type="evidence" value="ECO:0007669"/>
    <property type="project" value="UniProtKB-KW"/>
</dbReference>
<keyword evidence="5" id="KW-0862">Zinc</keyword>
<dbReference type="InterPro" id="IPR013087">
    <property type="entry name" value="Znf_C2H2_type"/>
</dbReference>
<dbReference type="OrthoDB" id="6077919at2759"/>